<dbReference type="AlphaFoldDB" id="A0A3D9C5F8"/>
<accession>A0A3D9C5F8</accession>
<dbReference type="EMBL" id="QNVT01000020">
    <property type="protein sequence ID" value="REC60816.1"/>
    <property type="molecule type" value="Genomic_DNA"/>
</dbReference>
<dbReference type="Proteomes" id="UP000256686">
    <property type="component" value="Unassembled WGS sequence"/>
</dbReference>
<organism evidence="1 2">
    <name type="scientific">Chryseobacterium pennae</name>
    <dbReference type="NCBI Taxonomy" id="2258962"/>
    <lineage>
        <taxon>Bacteria</taxon>
        <taxon>Pseudomonadati</taxon>
        <taxon>Bacteroidota</taxon>
        <taxon>Flavobacteriia</taxon>
        <taxon>Flavobacteriales</taxon>
        <taxon>Weeksellaceae</taxon>
        <taxon>Chryseobacterium group</taxon>
        <taxon>Chryseobacterium</taxon>
    </lineage>
</organism>
<keyword evidence="2" id="KW-1185">Reference proteome</keyword>
<dbReference type="RefSeq" id="WP_115972249.1">
    <property type="nucleotide sequence ID" value="NZ_QNVT01000020.1"/>
</dbReference>
<evidence type="ECO:0000313" key="1">
    <source>
        <dbReference type="EMBL" id="REC60816.1"/>
    </source>
</evidence>
<name>A0A3D9C5F8_9FLAO</name>
<evidence type="ECO:0000313" key="2">
    <source>
        <dbReference type="Proteomes" id="UP000256686"/>
    </source>
</evidence>
<comment type="caution">
    <text evidence="1">The sequence shown here is derived from an EMBL/GenBank/DDBJ whole genome shotgun (WGS) entry which is preliminary data.</text>
</comment>
<protein>
    <submittedName>
        <fullName evidence="1">Uncharacterized protein</fullName>
    </submittedName>
</protein>
<sequence length="324" mass="38177">MYYPNDIEEICYEQEHIDKVSQEINQSISIYFQKYIETEGGHNIDENEVRKLAEKFGSSGKPKSKNKDSKKILERLLKEAIENFEKERQPYEDILNLEALEEYKYDVNSFKNTVLKNQIPIIRKTLQNKQAKELDKFRVAFNNAQPGHLFEVTSNIIELSNEWRNERYDGNGFEQIDTCSDLNYYDLDDENYTAFGVIGGGIKSTFIYKLFPEMFPSRSREAVWALYYLSSKKSFGCKEDSQFLMINSDEGTTQQNYFYPYGLFAFYALRIFNKLKELFALHGVSLPIEYRFIAVDGFLSFVSRSHQEEINLLKQNSQNYHYDY</sequence>
<gene>
    <name evidence="1" type="ORF">DRF65_18595</name>
</gene>
<proteinExistence type="predicted"/>
<reference evidence="2" key="1">
    <citation type="submission" date="2018-06" db="EMBL/GenBank/DDBJ databases">
        <authorList>
            <person name="Lum Nde A."/>
            <person name="Hugo C."/>
        </authorList>
    </citation>
    <scope>NUCLEOTIDE SEQUENCE [LARGE SCALE GENOMIC DNA]</scope>
    <source>
        <strain evidence="2">1_F178</strain>
    </source>
</reference>